<dbReference type="GO" id="GO:0016055">
    <property type="term" value="P:Wnt signaling pathway"/>
    <property type="evidence" value="ECO:0007669"/>
    <property type="project" value="InterPro"/>
</dbReference>
<accession>A0A8J6K6R6</accession>
<dbReference type="EMBL" id="WNTK01000006">
    <property type="protein sequence ID" value="KAG9481897.1"/>
    <property type="molecule type" value="Genomic_DNA"/>
</dbReference>
<dbReference type="GO" id="GO:0005576">
    <property type="term" value="C:extracellular region"/>
    <property type="evidence" value="ECO:0007669"/>
    <property type="project" value="InterPro"/>
</dbReference>
<reference evidence="7" key="1">
    <citation type="thesis" date="2020" institute="ProQuest LLC" country="789 East Eisenhower Parkway, Ann Arbor, MI, USA">
        <title>Comparative Genomics and Chromosome Evolution.</title>
        <authorList>
            <person name="Mudd A.B."/>
        </authorList>
    </citation>
    <scope>NUCLEOTIDE SEQUENCE</scope>
    <source>
        <strain evidence="7">HN-11 Male</strain>
        <tissue evidence="7">Kidney and liver</tissue>
    </source>
</reference>
<evidence type="ECO:0000256" key="6">
    <source>
        <dbReference type="SAM" id="SignalP"/>
    </source>
</evidence>
<dbReference type="GO" id="GO:0021516">
    <property type="term" value="P:dorsal spinal cord development"/>
    <property type="evidence" value="ECO:0007669"/>
    <property type="project" value="TreeGrafter"/>
</dbReference>
<organism evidence="7 8">
    <name type="scientific">Eleutherodactylus coqui</name>
    <name type="common">Puerto Rican coqui</name>
    <dbReference type="NCBI Taxonomy" id="57060"/>
    <lineage>
        <taxon>Eukaryota</taxon>
        <taxon>Metazoa</taxon>
        <taxon>Chordata</taxon>
        <taxon>Craniata</taxon>
        <taxon>Vertebrata</taxon>
        <taxon>Euteleostomi</taxon>
        <taxon>Amphibia</taxon>
        <taxon>Batrachia</taxon>
        <taxon>Anura</taxon>
        <taxon>Neobatrachia</taxon>
        <taxon>Hyloidea</taxon>
        <taxon>Eleutherodactylidae</taxon>
        <taxon>Eleutherodactylinae</taxon>
        <taxon>Eleutherodactylus</taxon>
        <taxon>Eleutherodactylus</taxon>
    </lineage>
</organism>
<feature type="signal peptide" evidence="6">
    <location>
        <begin position="1"/>
        <end position="27"/>
    </location>
</feature>
<gene>
    <name evidence="7" type="ORF">GDO78_010890</name>
</gene>
<feature type="region of interest" description="Disordered" evidence="5">
    <location>
        <begin position="104"/>
        <end position="138"/>
    </location>
</feature>
<evidence type="ECO:0008006" key="9">
    <source>
        <dbReference type="Google" id="ProtNLM"/>
    </source>
</evidence>
<sequence>MPSPFSGLLQLFLVLLLIMNFLMCANTFEPRAKRKRISENKYNKDVWHQEHLERPHRRSGVVKKDRTRGAVPSFIAGEDAGESGDTAGHLGTRKQEGFQSFEFPYNERENQPPGIHSKGRKHKEQKKGNHKMKHHRGRGFEAEPSGLLKEDLSLQEPTQLIHSENSPAVSATGSPLTVTKPMYINEQQPTAVVETQRRTKSHRKKGGDVMPTLDMTMFDWTDYEDMKPDTWPSPKKGKQREKMNTTSLGEEEPCDHHLDCLPGSCCDLREHLCKPHNRGLNNKCYDDCMCTEGLRCYAKFHRNQRVTRRKGRCVDPESINKDHGSFISV</sequence>
<evidence type="ECO:0000313" key="8">
    <source>
        <dbReference type="Proteomes" id="UP000770717"/>
    </source>
</evidence>
<evidence type="ECO:0000256" key="5">
    <source>
        <dbReference type="SAM" id="MobiDB-lite"/>
    </source>
</evidence>
<evidence type="ECO:0000256" key="4">
    <source>
        <dbReference type="ARBA" id="ARBA00023180"/>
    </source>
</evidence>
<dbReference type="Pfam" id="PF15550">
    <property type="entry name" value="Draxin"/>
    <property type="match status" value="1"/>
</dbReference>
<dbReference type="GO" id="GO:0030900">
    <property type="term" value="P:forebrain development"/>
    <property type="evidence" value="ECO:0007669"/>
    <property type="project" value="TreeGrafter"/>
</dbReference>
<feature type="chain" id="PRO_5035235408" description="Dorsal repulsive axon guidance protein" evidence="6">
    <location>
        <begin position="28"/>
        <end position="329"/>
    </location>
</feature>
<evidence type="ECO:0000256" key="3">
    <source>
        <dbReference type="ARBA" id="ARBA00022729"/>
    </source>
</evidence>
<feature type="compositionally biased region" description="Basic residues" evidence="5">
    <location>
        <begin position="117"/>
        <end position="137"/>
    </location>
</feature>
<dbReference type="AlphaFoldDB" id="A0A8J6K6R6"/>
<keyword evidence="2" id="KW-0964">Secreted</keyword>
<protein>
    <recommendedName>
        <fullName evidence="9">Dorsal repulsive axon guidance protein</fullName>
    </recommendedName>
</protein>
<dbReference type="Proteomes" id="UP000770717">
    <property type="component" value="Unassembled WGS sequence"/>
</dbReference>
<keyword evidence="3 6" id="KW-0732">Signal</keyword>
<evidence type="ECO:0000256" key="1">
    <source>
        <dbReference type="ARBA" id="ARBA00022473"/>
    </source>
</evidence>
<proteinExistence type="predicted"/>
<dbReference type="InterPro" id="IPR029094">
    <property type="entry name" value="Draxin"/>
</dbReference>
<evidence type="ECO:0000313" key="7">
    <source>
        <dbReference type="EMBL" id="KAG9481897.1"/>
    </source>
</evidence>
<feature type="region of interest" description="Disordered" evidence="5">
    <location>
        <begin position="190"/>
        <end position="210"/>
    </location>
</feature>
<dbReference type="PANTHER" id="PTHR28610:SF1">
    <property type="entry name" value="DRAXIN"/>
    <property type="match status" value="1"/>
</dbReference>
<keyword evidence="1" id="KW-0217">Developmental protein</keyword>
<dbReference type="OrthoDB" id="9931375at2759"/>
<keyword evidence="4" id="KW-0325">Glycoprotein</keyword>
<comment type="caution">
    <text evidence="7">The sequence shown here is derived from an EMBL/GenBank/DDBJ whole genome shotgun (WGS) entry which is preliminary data.</text>
</comment>
<dbReference type="PANTHER" id="PTHR28610">
    <property type="entry name" value="DRAXIN"/>
    <property type="match status" value="1"/>
</dbReference>
<dbReference type="GO" id="GO:0090090">
    <property type="term" value="P:negative regulation of canonical Wnt signaling pathway"/>
    <property type="evidence" value="ECO:0007669"/>
    <property type="project" value="TreeGrafter"/>
</dbReference>
<name>A0A8J6K6R6_ELECQ</name>
<evidence type="ECO:0000256" key="2">
    <source>
        <dbReference type="ARBA" id="ARBA00022525"/>
    </source>
</evidence>
<dbReference type="GO" id="GO:0007411">
    <property type="term" value="P:axon guidance"/>
    <property type="evidence" value="ECO:0007669"/>
    <property type="project" value="InterPro"/>
</dbReference>
<dbReference type="GO" id="GO:0021528">
    <property type="term" value="P:commissural neuron differentiation in spinal cord"/>
    <property type="evidence" value="ECO:0007669"/>
    <property type="project" value="TreeGrafter"/>
</dbReference>
<keyword evidence="8" id="KW-1185">Reference proteome</keyword>
<feature type="region of interest" description="Disordered" evidence="5">
    <location>
        <begin position="48"/>
        <end position="91"/>
    </location>
</feature>